<comment type="caution">
    <text evidence="1">The sequence shown here is derived from an EMBL/GenBank/DDBJ whole genome shotgun (WGS) entry which is preliminary data.</text>
</comment>
<keyword evidence="2" id="KW-1185">Reference proteome</keyword>
<reference evidence="1 2" key="1">
    <citation type="submission" date="2023-07" db="EMBL/GenBank/DDBJ databases">
        <title>Genomic Encyclopedia of Type Strains, Phase IV (KMG-IV): sequencing the most valuable type-strain genomes for metagenomic binning, comparative biology and taxonomic classification.</title>
        <authorList>
            <person name="Goeker M."/>
        </authorList>
    </citation>
    <scope>NUCLEOTIDE SEQUENCE [LARGE SCALE GENOMIC DNA]</scope>
    <source>
        <strain evidence="1 2">DSM 9768</strain>
    </source>
</reference>
<sequence>MFGRDLDRVIVVEDNEFSIKSAQKESQKATKKGHRVVFDLRNIKDRKRKTELTSLLSTIDRMIK</sequence>
<protein>
    <submittedName>
        <fullName evidence="1">Uncharacterized protein</fullName>
    </submittedName>
</protein>
<proteinExistence type="predicted"/>
<organism evidence="1 2">
    <name type="scientific">Evansella vedderi</name>
    <dbReference type="NCBI Taxonomy" id="38282"/>
    <lineage>
        <taxon>Bacteria</taxon>
        <taxon>Bacillati</taxon>
        <taxon>Bacillota</taxon>
        <taxon>Bacilli</taxon>
        <taxon>Bacillales</taxon>
        <taxon>Bacillaceae</taxon>
        <taxon>Evansella</taxon>
    </lineage>
</organism>
<evidence type="ECO:0000313" key="2">
    <source>
        <dbReference type="Proteomes" id="UP001230005"/>
    </source>
</evidence>
<dbReference type="RefSeq" id="WP_307322105.1">
    <property type="nucleotide sequence ID" value="NZ_JAUSUG010000002.1"/>
</dbReference>
<dbReference type="EMBL" id="JAUSUG010000002">
    <property type="protein sequence ID" value="MDQ0253446.1"/>
    <property type="molecule type" value="Genomic_DNA"/>
</dbReference>
<name>A0ABT9ZQC7_9BACI</name>
<evidence type="ECO:0000313" key="1">
    <source>
        <dbReference type="EMBL" id="MDQ0253446.1"/>
    </source>
</evidence>
<dbReference type="Proteomes" id="UP001230005">
    <property type="component" value="Unassembled WGS sequence"/>
</dbReference>
<accession>A0ABT9ZQC7</accession>
<gene>
    <name evidence="1" type="ORF">J2S74_000818</name>
</gene>